<evidence type="ECO:0000313" key="2">
    <source>
        <dbReference type="Proteomes" id="UP000595009"/>
    </source>
</evidence>
<name>A0A7M1NVI6_HAEPA</name>
<dbReference type="AlphaFoldDB" id="A0A7M1NVI6"/>
<reference evidence="1 2" key="1">
    <citation type="submission" date="2020-10" db="EMBL/GenBank/DDBJ databases">
        <title>Genomic diversity and antimicrobial resistance of Haemophilus colonising the airways of young children with cystic fibrosis.</title>
        <authorList>
            <person name="Watts S.C."/>
            <person name="Judd L.M."/>
            <person name="Carzino R."/>
            <person name="Ranganathan S."/>
            <person name="Holt K.E."/>
        </authorList>
    </citation>
    <scope>NUCLEOTIDE SEQUENCE [LARGE SCALE GENOMIC DNA]</scope>
    <source>
        <strain evidence="1 2">M1C137_2</strain>
    </source>
</reference>
<sequence length="113" mass="12743">MKIKVILLGVMGLLLSHIVLANHEIKFDDIWNFKISVTEMKGNRKIHLTGLLGNSAMGISDSKITIHNDELNIILFEELAQGEYSGNLNKEIIIEKPINKITFGSNNKIVWQD</sequence>
<dbReference type="EMBL" id="CP063120">
    <property type="protein sequence ID" value="QOR16711.1"/>
    <property type="molecule type" value="Genomic_DNA"/>
</dbReference>
<evidence type="ECO:0000313" key="1">
    <source>
        <dbReference type="EMBL" id="QOR16711.1"/>
    </source>
</evidence>
<dbReference type="Proteomes" id="UP000595009">
    <property type="component" value="Chromosome"/>
</dbReference>
<proteinExistence type="predicted"/>
<accession>A0A7M1NVI6</accession>
<protein>
    <submittedName>
        <fullName evidence="1">Uncharacterized protein</fullName>
    </submittedName>
</protein>
<gene>
    <name evidence="1" type="ORF">INP94_07425</name>
</gene>
<organism evidence="1 2">
    <name type="scientific">Haemophilus parainfluenzae</name>
    <dbReference type="NCBI Taxonomy" id="729"/>
    <lineage>
        <taxon>Bacteria</taxon>
        <taxon>Pseudomonadati</taxon>
        <taxon>Pseudomonadota</taxon>
        <taxon>Gammaproteobacteria</taxon>
        <taxon>Pasteurellales</taxon>
        <taxon>Pasteurellaceae</taxon>
        <taxon>Haemophilus</taxon>
    </lineage>
</organism>
<dbReference type="RefSeq" id="WP_197543180.1">
    <property type="nucleotide sequence ID" value="NZ_CP063120.1"/>
</dbReference>